<evidence type="ECO:0000256" key="2">
    <source>
        <dbReference type="ARBA" id="ARBA00022475"/>
    </source>
</evidence>
<dbReference type="PANTHER" id="PTHR47019">
    <property type="entry name" value="LIPID II FLIPPASE MURJ"/>
    <property type="match status" value="1"/>
</dbReference>
<dbReference type="EMBL" id="JACFOF010000002">
    <property type="protein sequence ID" value="MBW7953403.1"/>
    <property type="molecule type" value="Genomic_DNA"/>
</dbReference>
<dbReference type="PANTHER" id="PTHR47019:SF1">
    <property type="entry name" value="LIPID II FLIPPASE MURJ"/>
    <property type="match status" value="1"/>
</dbReference>
<dbReference type="GO" id="GO:0015648">
    <property type="term" value="F:lipid-linked peptidoglycan transporter activity"/>
    <property type="evidence" value="ECO:0007669"/>
    <property type="project" value="TreeGrafter"/>
</dbReference>
<evidence type="ECO:0000313" key="9">
    <source>
        <dbReference type="EMBL" id="MBW7953403.1"/>
    </source>
</evidence>
<feature type="transmembrane region" description="Helical" evidence="8">
    <location>
        <begin position="107"/>
        <end position="131"/>
    </location>
</feature>
<gene>
    <name evidence="9" type="ORF">H3C67_01315</name>
</gene>
<keyword evidence="7 8" id="KW-0472">Membrane</keyword>
<feature type="transmembrane region" description="Helical" evidence="8">
    <location>
        <begin position="336"/>
        <end position="362"/>
    </location>
</feature>
<comment type="caution">
    <text evidence="9">The sequence shown here is derived from an EMBL/GenBank/DDBJ whole genome shotgun (WGS) entry which is preliminary data.</text>
</comment>
<feature type="transmembrane region" description="Helical" evidence="8">
    <location>
        <begin position="186"/>
        <end position="204"/>
    </location>
</feature>
<dbReference type="InterPro" id="IPR004268">
    <property type="entry name" value="MurJ"/>
</dbReference>
<name>A0A952DUT2_9BACT</name>
<evidence type="ECO:0000256" key="8">
    <source>
        <dbReference type="SAM" id="Phobius"/>
    </source>
</evidence>
<evidence type="ECO:0000256" key="3">
    <source>
        <dbReference type="ARBA" id="ARBA00022692"/>
    </source>
</evidence>
<dbReference type="GO" id="GO:0008360">
    <property type="term" value="P:regulation of cell shape"/>
    <property type="evidence" value="ECO:0007669"/>
    <property type="project" value="UniProtKB-KW"/>
</dbReference>
<evidence type="ECO:0000256" key="1">
    <source>
        <dbReference type="ARBA" id="ARBA00004651"/>
    </source>
</evidence>
<feature type="transmembrane region" description="Helical" evidence="8">
    <location>
        <begin position="210"/>
        <end position="230"/>
    </location>
</feature>
<accession>A0A952DUT2</accession>
<feature type="transmembrane region" description="Helical" evidence="8">
    <location>
        <begin position="58"/>
        <end position="86"/>
    </location>
</feature>
<feature type="transmembrane region" description="Helical" evidence="8">
    <location>
        <begin position="406"/>
        <end position="429"/>
    </location>
</feature>
<dbReference type="InterPro" id="IPR051050">
    <property type="entry name" value="Lipid_II_flippase_MurJ/MviN"/>
</dbReference>
<feature type="transmembrane region" description="Helical" evidence="8">
    <location>
        <begin position="374"/>
        <end position="394"/>
    </location>
</feature>
<keyword evidence="5" id="KW-0573">Peptidoglycan synthesis</keyword>
<keyword evidence="2" id="KW-1003">Cell membrane</keyword>
<keyword evidence="3 8" id="KW-0812">Transmembrane</keyword>
<dbReference type="GO" id="GO:0005886">
    <property type="term" value="C:plasma membrane"/>
    <property type="evidence" value="ECO:0007669"/>
    <property type="project" value="UniProtKB-SubCell"/>
</dbReference>
<sequence>MVRRTFSSLKNLLLKEQNEIISAVAVLMVLSLVTKLTGMVFLTLVARQFGASLETDKFYLASVIPEMITNIILLGAVSGAIIPIFVKLREDKGEQMFLRSFSSTMNTAMLSFVVLSVIAALFSRELVPFAINLSGGSPLNDPQVINDVVWMMRIMLIPQIVLGLSAFVSTSLNIYSRFIIPQLAPLFFNIGKIIGVLLIVPLMGGSIWGLIWGTLLGSLLHLLIQLPLLWHLRLKFNLLLFDFRDKYFRQAVRLGAPRVASLSVEQFASVIDSIIAIGLAKGSLTVYQLGVRLISIPLNLFGTTYSIAAFPTLARLHANGNREEFGMLINKLIQQVFFLAIPVTVLLLVLRIPIVRLVYGILGGNFTWEDTLQVAWVVMFFSLGLVFETLRSALFRVYYAMHNSIIPLISSVIVVVTGITTGILLTNYFSHFTSFSLQNITWDINYFFTKSDGPAGVGGLALSSSIVFTLEFFFLVFVLYKKKVIKLRPIVKSAAKKFLAGLIMFVISYAMLKLWDEVLNTARTLQLTVLTITTIISSFMLYLWTSFVLGVPEVELFMNYIGRLLRKLKKSI</sequence>
<comment type="subcellular location">
    <subcellularLocation>
        <location evidence="1">Cell membrane</location>
        <topology evidence="1">Multi-pass membrane protein</topology>
    </subcellularLocation>
</comment>
<proteinExistence type="predicted"/>
<evidence type="ECO:0000313" key="10">
    <source>
        <dbReference type="Proteomes" id="UP000781173"/>
    </source>
</evidence>
<dbReference type="Pfam" id="PF03023">
    <property type="entry name" value="MurJ"/>
    <property type="match status" value="1"/>
</dbReference>
<evidence type="ECO:0000256" key="6">
    <source>
        <dbReference type="ARBA" id="ARBA00022989"/>
    </source>
</evidence>
<feature type="transmembrane region" description="Helical" evidence="8">
    <location>
        <begin position="498"/>
        <end position="515"/>
    </location>
</feature>
<feature type="transmembrane region" description="Helical" evidence="8">
    <location>
        <begin position="151"/>
        <end position="174"/>
    </location>
</feature>
<dbReference type="PRINTS" id="PR01806">
    <property type="entry name" value="VIRFACTRMVIN"/>
</dbReference>
<evidence type="ECO:0000256" key="7">
    <source>
        <dbReference type="ARBA" id="ARBA00023136"/>
    </source>
</evidence>
<evidence type="ECO:0000256" key="4">
    <source>
        <dbReference type="ARBA" id="ARBA00022960"/>
    </source>
</evidence>
<evidence type="ECO:0000256" key="5">
    <source>
        <dbReference type="ARBA" id="ARBA00022984"/>
    </source>
</evidence>
<dbReference type="GO" id="GO:0034204">
    <property type="term" value="P:lipid translocation"/>
    <property type="evidence" value="ECO:0007669"/>
    <property type="project" value="TreeGrafter"/>
</dbReference>
<keyword evidence="4" id="KW-0133">Cell shape</keyword>
<dbReference type="Proteomes" id="UP000781173">
    <property type="component" value="Unassembled WGS sequence"/>
</dbReference>
<protein>
    <submittedName>
        <fullName evidence="9">Oligosaccharide flippase family protein</fullName>
    </submittedName>
</protein>
<keyword evidence="6 8" id="KW-1133">Transmembrane helix</keyword>
<dbReference type="AlphaFoldDB" id="A0A952DUT2"/>
<feature type="transmembrane region" description="Helical" evidence="8">
    <location>
        <begin position="455"/>
        <end position="478"/>
    </location>
</feature>
<feature type="transmembrane region" description="Helical" evidence="8">
    <location>
        <begin position="527"/>
        <end position="551"/>
    </location>
</feature>
<reference evidence="9" key="1">
    <citation type="journal article" date="2022" name="ISME J.">
        <title>A general approach to explore prokaryotic protein glycosylation reveals the unique surface layer modulation of an anammox bacterium.</title>
        <authorList>
            <person name="Pabst M."/>
            <person name="Grouzdev D.S."/>
            <person name="Lawson C.E."/>
            <person name="Kleikamp H.B.C."/>
            <person name="de Ram C."/>
            <person name="Louwen R."/>
            <person name="Lin Y.M."/>
            <person name="Lucker S."/>
            <person name="van Loosdrecht M.C.M."/>
            <person name="Laureni M."/>
        </authorList>
    </citation>
    <scope>NUCLEOTIDE SEQUENCE</scope>
    <source>
        <strain evidence="9">BROCD043</strain>
    </source>
</reference>
<feature type="transmembrane region" description="Helical" evidence="8">
    <location>
        <begin position="20"/>
        <end position="46"/>
    </location>
</feature>
<organism evidence="9 10">
    <name type="scientific">Candidatus Dojkabacteria bacterium</name>
    <dbReference type="NCBI Taxonomy" id="2099670"/>
    <lineage>
        <taxon>Bacteria</taxon>
        <taxon>Candidatus Dojkabacteria</taxon>
    </lineage>
</organism>
<dbReference type="GO" id="GO:0009252">
    <property type="term" value="P:peptidoglycan biosynthetic process"/>
    <property type="evidence" value="ECO:0007669"/>
    <property type="project" value="UniProtKB-KW"/>
</dbReference>